<keyword evidence="3" id="KW-1185">Reference proteome</keyword>
<dbReference type="AlphaFoldDB" id="C1F4U5"/>
<dbReference type="EMBL" id="CP001472">
    <property type="protein sequence ID" value="ACO32908.1"/>
    <property type="molecule type" value="Genomic_DNA"/>
</dbReference>
<name>C1F4U5_ACIC5</name>
<proteinExistence type="predicted"/>
<feature type="region of interest" description="Disordered" evidence="1">
    <location>
        <begin position="85"/>
        <end position="109"/>
    </location>
</feature>
<organism evidence="2 3">
    <name type="scientific">Acidobacterium capsulatum (strain ATCC 51196 / DSM 11244 / BCRC 80197 / JCM 7670 / NBRC 15755 / NCIMB 13165 / 161)</name>
    <dbReference type="NCBI Taxonomy" id="240015"/>
    <lineage>
        <taxon>Bacteria</taxon>
        <taxon>Pseudomonadati</taxon>
        <taxon>Acidobacteriota</taxon>
        <taxon>Terriglobia</taxon>
        <taxon>Terriglobales</taxon>
        <taxon>Acidobacteriaceae</taxon>
        <taxon>Acidobacterium</taxon>
    </lineage>
</organism>
<reference evidence="2 3" key="1">
    <citation type="journal article" date="2009" name="Appl. Environ. Microbiol.">
        <title>Three genomes from the phylum Acidobacteria provide insight into the lifestyles of these microorganisms in soils.</title>
        <authorList>
            <person name="Ward N.L."/>
            <person name="Challacombe J.F."/>
            <person name="Janssen P.H."/>
            <person name="Henrissat B."/>
            <person name="Coutinho P.M."/>
            <person name="Wu M."/>
            <person name="Xie G."/>
            <person name="Haft D.H."/>
            <person name="Sait M."/>
            <person name="Badger J."/>
            <person name="Barabote R.D."/>
            <person name="Bradley B."/>
            <person name="Brettin T.S."/>
            <person name="Brinkac L.M."/>
            <person name="Bruce D."/>
            <person name="Creasy T."/>
            <person name="Daugherty S.C."/>
            <person name="Davidsen T.M."/>
            <person name="DeBoy R.T."/>
            <person name="Detter J.C."/>
            <person name="Dodson R.J."/>
            <person name="Durkin A.S."/>
            <person name="Ganapathy A."/>
            <person name="Gwinn-Giglio M."/>
            <person name="Han C.S."/>
            <person name="Khouri H."/>
            <person name="Kiss H."/>
            <person name="Kothari S.P."/>
            <person name="Madupu R."/>
            <person name="Nelson K.E."/>
            <person name="Nelson W.C."/>
            <person name="Paulsen I."/>
            <person name="Penn K."/>
            <person name="Ren Q."/>
            <person name="Rosovitz M.J."/>
            <person name="Selengut J.D."/>
            <person name="Shrivastava S."/>
            <person name="Sullivan S.A."/>
            <person name="Tapia R."/>
            <person name="Thompson L.S."/>
            <person name="Watkins K.L."/>
            <person name="Yang Q."/>
            <person name="Yu C."/>
            <person name="Zafar N."/>
            <person name="Zhou L."/>
            <person name="Kuske C.R."/>
        </authorList>
    </citation>
    <scope>NUCLEOTIDE SEQUENCE [LARGE SCALE GENOMIC DNA]</scope>
    <source>
        <strain evidence="3">ATCC 51196 / DSM 11244 / BCRC 80197 / JCM 7670 / NBRC 15755 / NCIMB 13165 / 161</strain>
    </source>
</reference>
<evidence type="ECO:0000313" key="3">
    <source>
        <dbReference type="Proteomes" id="UP000002207"/>
    </source>
</evidence>
<dbReference type="HOGENOM" id="CLU_2178084_0_0_0"/>
<dbReference type="KEGG" id="aca:ACP_1216"/>
<sequence length="109" mass="11655">MHAESSLQRRSLQRLIAGGRYAAVRAETLFEESLLIATEGLAKAMLSQRASHVTVSACTLTITANKIQNAVFRSIERIISNAGRVSNRSKATGNSEINSGGSIITQKAP</sequence>
<accession>C1F4U5</accession>
<protein>
    <submittedName>
        <fullName evidence="2">Uncharacterized protein</fullName>
    </submittedName>
</protein>
<gene>
    <name evidence="2" type="ordered locus">ACP_1216</name>
</gene>
<dbReference type="Proteomes" id="UP000002207">
    <property type="component" value="Chromosome"/>
</dbReference>
<dbReference type="InParanoid" id="C1F4U5"/>
<evidence type="ECO:0000256" key="1">
    <source>
        <dbReference type="SAM" id="MobiDB-lite"/>
    </source>
</evidence>
<evidence type="ECO:0000313" key="2">
    <source>
        <dbReference type="EMBL" id="ACO32908.1"/>
    </source>
</evidence>